<feature type="coiled-coil region" evidence="1">
    <location>
        <begin position="765"/>
        <end position="801"/>
    </location>
</feature>
<gene>
    <name evidence="3" type="ORF">PGABG01_1129400</name>
</gene>
<evidence type="ECO:0000313" key="4">
    <source>
        <dbReference type="Proteomes" id="UP000831156"/>
    </source>
</evidence>
<evidence type="ECO:0000313" key="3">
    <source>
        <dbReference type="EMBL" id="SOV15825.1"/>
    </source>
</evidence>
<feature type="transmembrane region" description="Helical" evidence="2">
    <location>
        <begin position="1425"/>
        <end position="1442"/>
    </location>
</feature>
<feature type="coiled-coil region" evidence="1">
    <location>
        <begin position="832"/>
        <end position="862"/>
    </location>
</feature>
<organism evidence="3 4">
    <name type="scientific">Plasmodium gaboni</name>
    <dbReference type="NCBI Taxonomy" id="647221"/>
    <lineage>
        <taxon>Eukaryota</taxon>
        <taxon>Sar</taxon>
        <taxon>Alveolata</taxon>
        <taxon>Apicomplexa</taxon>
        <taxon>Aconoidasida</taxon>
        <taxon>Haemosporida</taxon>
        <taxon>Plasmodiidae</taxon>
        <taxon>Plasmodium</taxon>
        <taxon>Plasmodium (Laverania)</taxon>
    </lineage>
</organism>
<keyword evidence="1" id="KW-0175">Coiled coil</keyword>
<keyword evidence="4" id="KW-1185">Reference proteome</keyword>
<accession>A0ABY1UQC2</accession>
<feature type="transmembrane region" description="Helical" evidence="2">
    <location>
        <begin position="1334"/>
        <end position="1355"/>
    </location>
</feature>
<evidence type="ECO:0008006" key="5">
    <source>
        <dbReference type="Google" id="ProtNLM"/>
    </source>
</evidence>
<evidence type="ECO:0000256" key="1">
    <source>
        <dbReference type="SAM" id="Coils"/>
    </source>
</evidence>
<keyword evidence="2" id="KW-1133">Transmembrane helix</keyword>
<keyword evidence="2" id="KW-0472">Membrane</keyword>
<sequence>MIFSGVTKKYVVNNLRSNLCYVSFLKINRYNYSSIFDLISRKKKERINENSTIIIDDTGKEEEYNGKKKVLKGEVPILNNNNNNINKKENVSYIIKSDLDKDNKFCDGYELINDDNIYNNKIYMLRYIKYLQINDDINKYRFISKHIINNVYKFKYNEILFILKIFCKRKYKNLLLLQCVSEYFYWLCKLKKSNKKNISYYLYYCSKFNYIPTIKYVDEYLETFVCYEKCVPGMNFFSLNMIEEETNDCTKDIKYIINVLYFLNICNLKKKKELFDTLLYMCIYNINDLTLKNTFLLLKIIINNIENDKYDISVFKTIHKNIERHINSLEDLDFQNYINIIFYNNIDPDETFFLFINNYLDKKDINISSNSMLSILKIMKKYNNKDHVMLKKMVHIMIDNFFNYTYDQILYVLKIFIQLNYFSQDFFNYLFKAFISSSDDNHIWNKLPAENWKDKKKIQGSIKENKYLSSDTYVSSNNNNNNNYMVNMYENMLEGKKKIKEYEHIKYKHNNDNSCDKKVDSSDETYVGNHMNNKINVENDKTLQDDNHHYNNIFNFDDEKRDMRNNIFYNNILNEINNKDDNFIKDQNILLRNSWLDINIDEEKKEKKKKQKKINEISHLPLHLNIIKSKMKIDSSNIILNNIPMKNNNVYRRITYDILYIQMHIYLFIYLGICGHRDMKSLDKLSKKIQHYLYMAYNKEHDISDDNIEENRKRKQEKLKNESIKMISFSYAINKMKENYNNFFLLSQENKNIQLLHSDIKSIQMINKEENKKLLKEKKKIQNEENHINTFNDNIKTNKNKKEKYISYTCQDDQKNIFIKKLKKSCLHFVYNKNEKLDIQKLEKKKKNNNKLKEEKNDNMNTMKYMNVDNFRRSKLINKNKMKDNVYKNVSDLKKRNKENMEQKKKILKEYQNDHPAFIRLHNRKLFRRYFNGMYRSQLYLDKIKTKKRQKENGMNKKKRKRDLRLRTYRKMKTLRNTILKRYGYIFKKNCNVVSSYINDYVYNEKEKNTCFKEDTYVDMILKKNEIHIDDCLFINYNSLYNVSKKNRLKKKYCNFISRSNELTYEEYIIQNDNYNMKKEYYKNDIIKWIYRYINNCNVFLKYNNKKGQLINEYDIKRLDICIRECNSYMKEEEEKKKKKKKLLISLKNISLICEACTNLYYYNNNLYDILLYNILKILNNFYNDSVIYMKQILICNEDKSNRNMSKDYMKNDTNFYSYLYLSVIHDKCEENNILHNRTNKHNNIIINNNNVIKCRRLYIYLFENTWRVLICYMQVNHFIKNILENDIRYNTFETLIDIYTHKYFYDNIKNIIYMINYIKSSNILYINNIKYSFVYIFFINYFNISVIVESLFLFNKIIYMMSQMSYPKNIDHIKKKFNIILYNISNLYYIYIKTLLDSKNKVEIKNGKISTDNIIKHIYSNKDMHNLFSCVHFYILFLYILKNINEQNNYFINTTISGIIENNDMMITRDDLKIKNRTHRQNNLYVHTNNILTYDKTEQVKNDDDNNIIDNRYIFKIMLHYINLIRYSNILNNKSSNNNEGNETNIYIFTVIRFYYIFKTFYRNNKLLYYMNEKNYQDFFPLFIIKILNKKKIKEIYIPQLFSINKCVASYNKQEFIHGIITKHFAPFFFNKS</sequence>
<dbReference type="Proteomes" id="UP000831156">
    <property type="component" value="Chromosome 11"/>
</dbReference>
<proteinExistence type="predicted"/>
<keyword evidence="2" id="KW-0812">Transmembrane</keyword>
<evidence type="ECO:0000256" key="2">
    <source>
        <dbReference type="SAM" id="Phobius"/>
    </source>
</evidence>
<protein>
    <recommendedName>
        <fullName evidence="5">Heptatricopeptide repeat-containing protein</fullName>
    </recommendedName>
</protein>
<name>A0ABY1UQC2_9APIC</name>
<reference evidence="3" key="1">
    <citation type="submission" date="2016-09" db="EMBL/GenBank/DDBJ databases">
        <authorList>
            <consortium name="Pathogen Informatics"/>
            <person name="Sun Q."/>
            <person name="Inoue M."/>
        </authorList>
    </citation>
    <scope>NUCLEOTIDE SEQUENCE</scope>
</reference>
<dbReference type="EMBL" id="LT969434">
    <property type="protein sequence ID" value="SOV15825.1"/>
    <property type="molecule type" value="Genomic_DNA"/>
</dbReference>